<dbReference type="Proteomes" id="UP000886597">
    <property type="component" value="Unassembled WGS sequence"/>
</dbReference>
<dbReference type="InterPro" id="IPR029479">
    <property type="entry name" value="Nitroreductase"/>
</dbReference>
<dbReference type="InterPro" id="IPR033877">
    <property type="entry name" value="Frm2/Hbn1"/>
</dbReference>
<dbReference type="FunFam" id="3.40.109.10:FF:000001">
    <property type="entry name" value="Nitroreductase family"/>
    <property type="match status" value="1"/>
</dbReference>
<dbReference type="EMBL" id="BKBO01000001">
    <property type="protein sequence ID" value="GEQ48245.1"/>
    <property type="molecule type" value="Genomic_DNA"/>
</dbReference>
<dbReference type="KEGG" id="tkr:C7K43_02775"/>
<dbReference type="RefSeq" id="WP_124005454.1">
    <property type="nucleotide sequence ID" value="NZ_BJYN01000013.1"/>
</dbReference>
<organism evidence="6 7">
    <name type="scientific">Tetragenococcus koreensis</name>
    <dbReference type="NCBI Taxonomy" id="290335"/>
    <lineage>
        <taxon>Bacteria</taxon>
        <taxon>Bacillati</taxon>
        <taxon>Bacillota</taxon>
        <taxon>Bacilli</taxon>
        <taxon>Lactobacillales</taxon>
        <taxon>Enterococcaceae</taxon>
        <taxon>Tetragenococcus</taxon>
    </lineage>
</organism>
<dbReference type="InterPro" id="IPR000415">
    <property type="entry name" value="Nitroreductase-like"/>
</dbReference>
<dbReference type="Pfam" id="PF00881">
    <property type="entry name" value="Nitroreductase"/>
    <property type="match status" value="1"/>
</dbReference>
<evidence type="ECO:0000256" key="3">
    <source>
        <dbReference type="ARBA" id="ARBA00023002"/>
    </source>
</evidence>
<dbReference type="PANTHER" id="PTHR43035">
    <property type="entry name" value="FATTY ACID REPRESSION MUTANT PROTEIN 2-RELATED"/>
    <property type="match status" value="1"/>
</dbReference>
<protein>
    <recommendedName>
        <fullName evidence="4">Nitroreductase domain-containing protein</fullName>
    </recommendedName>
</protein>
<evidence type="ECO:0000259" key="4">
    <source>
        <dbReference type="Pfam" id="PF00881"/>
    </source>
</evidence>
<keyword evidence="3" id="KW-0560">Oxidoreductase</keyword>
<dbReference type="SUPFAM" id="SSF55469">
    <property type="entry name" value="FMN-dependent nitroreductase-like"/>
    <property type="match status" value="1"/>
</dbReference>
<dbReference type="Gene3D" id="3.40.109.10">
    <property type="entry name" value="NADH Oxidase"/>
    <property type="match status" value="1"/>
</dbReference>
<reference evidence="6" key="2">
    <citation type="journal article" date="2020" name="Int. Dairy J.">
        <title>Lactic acid bacterial diversity in Brie cheese focusing on salt concentration and pH of isolation medium and characterisation of halophilic and alkaliphilic lactic acid bacterial isolates.</title>
        <authorList>
            <person name="Unno R."/>
            <person name="Matsutani M."/>
            <person name="Suzuki T."/>
            <person name="Kodama K."/>
            <person name="Matsushita H."/>
            <person name="Yamasato K."/>
            <person name="Koizumi Y."/>
            <person name="Ishikawa M."/>
        </authorList>
    </citation>
    <scope>NUCLEOTIDE SEQUENCE</scope>
    <source>
        <strain evidence="6">7C1</strain>
        <strain evidence="5">8C4</strain>
    </source>
</reference>
<reference evidence="6" key="1">
    <citation type="submission" date="2019-08" db="EMBL/GenBank/DDBJ databases">
        <authorList>
            <person name="Ishikawa M."/>
            <person name="Suzuki T."/>
            <person name="Matsutani M."/>
        </authorList>
    </citation>
    <scope>NUCLEOTIDE SEQUENCE</scope>
    <source>
        <strain evidence="6">7C1</strain>
        <strain evidence="5">8C4</strain>
    </source>
</reference>
<dbReference type="GO" id="GO:0016491">
    <property type="term" value="F:oxidoreductase activity"/>
    <property type="evidence" value="ECO:0007669"/>
    <property type="project" value="UniProtKB-KW"/>
</dbReference>
<comment type="caution">
    <text evidence="6">The sequence shown here is derived from an EMBL/GenBank/DDBJ whole genome shotgun (WGS) entry which is preliminary data.</text>
</comment>
<name>A0AAN4RL64_9ENTE</name>
<dbReference type="AlphaFoldDB" id="A0AAN4RL64"/>
<dbReference type="CDD" id="cd02140">
    <property type="entry name" value="Frm2-like"/>
    <property type="match status" value="1"/>
</dbReference>
<dbReference type="Proteomes" id="UP000886607">
    <property type="component" value="Unassembled WGS sequence"/>
</dbReference>
<dbReference type="GO" id="GO:0005737">
    <property type="term" value="C:cytoplasm"/>
    <property type="evidence" value="ECO:0007669"/>
    <property type="project" value="UniProtKB-SubCell"/>
</dbReference>
<sequence length="198" mass="22239">MTNFLNTIKNRRSIYSLGRNTFLSETEIMDLIKEAVKQSPSAFNAQEPRIITLFGDAHEKLWELTEQALEPLTPAEAFENTKQKLAGFKAGLGTAMFFNDVDTTKQLQEQFTLYADNFPAWAEQANGIATANTWTTLAEAGIGANLQHYNPVIDEAVANEWDVPSNWRLRSQLVFGSPEGQAGEKVFLADDERFKVFK</sequence>
<evidence type="ECO:0000256" key="1">
    <source>
        <dbReference type="ARBA" id="ARBA00004496"/>
    </source>
</evidence>
<evidence type="ECO:0000313" key="5">
    <source>
        <dbReference type="EMBL" id="GEQ48245.1"/>
    </source>
</evidence>
<dbReference type="GO" id="GO:0034599">
    <property type="term" value="P:cellular response to oxidative stress"/>
    <property type="evidence" value="ECO:0007669"/>
    <property type="project" value="InterPro"/>
</dbReference>
<evidence type="ECO:0000313" key="6">
    <source>
        <dbReference type="EMBL" id="GEQ53253.1"/>
    </source>
</evidence>
<keyword evidence="8" id="KW-1185">Reference proteome</keyword>
<evidence type="ECO:0000313" key="8">
    <source>
        <dbReference type="Proteomes" id="UP000886607"/>
    </source>
</evidence>
<dbReference type="GeneID" id="69984857"/>
<evidence type="ECO:0000313" key="7">
    <source>
        <dbReference type="Proteomes" id="UP000886597"/>
    </source>
</evidence>
<gene>
    <name evidence="5" type="ORF">TK11N_00970</name>
    <name evidence="6" type="ORF">TK2N_00970</name>
</gene>
<comment type="subcellular location">
    <subcellularLocation>
        <location evidence="1">Cytoplasm</location>
    </subcellularLocation>
</comment>
<dbReference type="PANTHER" id="PTHR43035:SF1">
    <property type="entry name" value="FATTY ACID REPRESSION MUTANT PROTEIN 2-RELATED"/>
    <property type="match status" value="1"/>
</dbReference>
<accession>A0AAN4RL64</accession>
<proteinExistence type="predicted"/>
<feature type="domain" description="Nitroreductase" evidence="4">
    <location>
        <begin position="8"/>
        <end position="176"/>
    </location>
</feature>
<keyword evidence="2" id="KW-0963">Cytoplasm</keyword>
<evidence type="ECO:0000256" key="2">
    <source>
        <dbReference type="ARBA" id="ARBA00022490"/>
    </source>
</evidence>
<dbReference type="EMBL" id="BKBQ01000001">
    <property type="protein sequence ID" value="GEQ53253.1"/>
    <property type="molecule type" value="Genomic_DNA"/>
</dbReference>